<reference evidence="1" key="1">
    <citation type="submission" date="2020-06" db="EMBL/GenBank/DDBJ databases">
        <title>Whole Genome Sequence of Halomonas aquamarina MB598.</title>
        <authorList>
            <person name="Pervaiz M."/>
            <person name="Fariq A."/>
            <person name="Yasmin A."/>
            <person name="Welch M."/>
        </authorList>
    </citation>
    <scope>NUCLEOTIDE SEQUENCE</scope>
    <source>
        <strain evidence="1">MB598</strain>
    </source>
</reference>
<gene>
    <name evidence="1" type="ORF">HW452_06970</name>
</gene>
<organism evidence="1 2">
    <name type="scientific">Vreelandella aquamarina</name>
    <dbReference type="NCBI Taxonomy" id="77097"/>
    <lineage>
        <taxon>Bacteria</taxon>
        <taxon>Pseudomonadati</taxon>
        <taxon>Pseudomonadota</taxon>
        <taxon>Gammaproteobacteria</taxon>
        <taxon>Oceanospirillales</taxon>
        <taxon>Halomonadaceae</taxon>
        <taxon>Vreelandella</taxon>
    </lineage>
</organism>
<protein>
    <submittedName>
        <fullName evidence="1">SDR family oxidoreductase</fullName>
    </submittedName>
</protein>
<dbReference type="EMBL" id="JABYQT010000003">
    <property type="protein sequence ID" value="MBZ5487264.1"/>
    <property type="molecule type" value="Genomic_DNA"/>
</dbReference>
<name>A0ACC5VU71_9GAMM</name>
<proteinExistence type="predicted"/>
<comment type="caution">
    <text evidence="1">The sequence shown here is derived from an EMBL/GenBank/DDBJ whole genome shotgun (WGS) entry which is preliminary data.</text>
</comment>
<sequence length="141" mass="14750">MDGLWLNAGVARLGHAEEVTPAAFDQIIGANLKGPVLQMATLANHLHEGASVVVTSSTSVYEGAPATSLYAAAKSALVALVRGWAAELGARNIRVNTLIPGPIDTRFRDFMPAAVATFLLSDDVSFVTGSQYVVDGGLLKR</sequence>
<accession>A0ACC5VU71</accession>
<dbReference type="Proteomes" id="UP001319846">
    <property type="component" value="Unassembled WGS sequence"/>
</dbReference>
<evidence type="ECO:0000313" key="2">
    <source>
        <dbReference type="Proteomes" id="UP001319846"/>
    </source>
</evidence>
<evidence type="ECO:0000313" key="1">
    <source>
        <dbReference type="EMBL" id="MBZ5487264.1"/>
    </source>
</evidence>
<keyword evidence="2" id="KW-1185">Reference proteome</keyword>